<gene>
    <name evidence="14" type="primary">LOC115655592</name>
</gene>
<keyword evidence="7" id="KW-0479">Metal-binding</keyword>
<evidence type="ECO:0000256" key="4">
    <source>
        <dbReference type="ARBA" id="ARBA00010617"/>
    </source>
</evidence>
<dbReference type="PRINTS" id="PR00463">
    <property type="entry name" value="EP450I"/>
</dbReference>
<dbReference type="PANTHER" id="PTHR24300">
    <property type="entry name" value="CYTOCHROME P450 508A4-RELATED"/>
    <property type="match status" value="1"/>
</dbReference>
<comment type="cofactor">
    <cofactor evidence="1">
        <name>heme</name>
        <dbReference type="ChEBI" id="CHEBI:30413"/>
    </cofactor>
</comment>
<name>A0A8C4W8Z4_9SAUR</name>
<dbReference type="GO" id="GO:0016712">
    <property type="term" value="F:oxidoreductase activity, acting on paired donors, with incorporation or reduction of molecular oxygen, reduced flavin or flavoprotein as one donor, and incorporation of one atom of oxygen"/>
    <property type="evidence" value="ECO:0007669"/>
    <property type="project" value="UniProtKB-EC"/>
</dbReference>
<keyword evidence="11" id="KW-0408">Iron</keyword>
<protein>
    <recommendedName>
        <fullName evidence="5">unspecific monooxygenase</fullName>
        <ecNumber evidence="5">1.14.14.1</ecNumber>
    </recommendedName>
</protein>
<keyword evidence="6" id="KW-0349">Heme</keyword>
<accession>A0A8C4W8Z4</accession>
<dbReference type="GO" id="GO:0006805">
    <property type="term" value="P:xenobiotic metabolic process"/>
    <property type="evidence" value="ECO:0007669"/>
    <property type="project" value="TreeGrafter"/>
</dbReference>
<evidence type="ECO:0000256" key="7">
    <source>
        <dbReference type="ARBA" id="ARBA00022723"/>
    </source>
</evidence>
<evidence type="ECO:0000256" key="9">
    <source>
        <dbReference type="ARBA" id="ARBA00022848"/>
    </source>
</evidence>
<reference evidence="14" key="2">
    <citation type="submission" date="2025-08" db="UniProtKB">
        <authorList>
            <consortium name="Ensembl"/>
        </authorList>
    </citation>
    <scope>IDENTIFICATION</scope>
</reference>
<evidence type="ECO:0000256" key="6">
    <source>
        <dbReference type="ARBA" id="ARBA00022617"/>
    </source>
</evidence>
<keyword evidence="8" id="KW-0256">Endoplasmic reticulum</keyword>
<evidence type="ECO:0000256" key="13">
    <source>
        <dbReference type="ARBA" id="ARBA00023136"/>
    </source>
</evidence>
<evidence type="ECO:0000256" key="8">
    <source>
        <dbReference type="ARBA" id="ARBA00022824"/>
    </source>
</evidence>
<comment type="subcellular location">
    <subcellularLocation>
        <location evidence="3">Endoplasmic reticulum membrane</location>
        <topology evidence="3">Peripheral membrane protein</topology>
    </subcellularLocation>
    <subcellularLocation>
        <location evidence="2">Microsome membrane</location>
        <topology evidence="2">Peripheral membrane protein</topology>
    </subcellularLocation>
</comment>
<evidence type="ECO:0000256" key="10">
    <source>
        <dbReference type="ARBA" id="ARBA00023002"/>
    </source>
</evidence>
<dbReference type="EC" id="1.14.14.1" evidence="5"/>
<sequence>FILPPPFIPVLLFPGIVFSNGEQWKQLRRFALTTLRNFGMGKKSVEERIQEEARFLVERLRNTHERPFDPTLPLTHAVSNVICSIVFGDRFDYEDQKFLTLIHLTEENNELLRSLLAQVCSLYNFFPTLMDYIPGPHQELLKNSEEFRIFVLERVKMHKESLDLSCPRDFIDAFLIKMEQEQQNDQSEFNTENLVRSTLDLFLAGTGTTSTTLRHGLLILLKYPDIEEKVHEEIDHVIGRSRSPCMADRSQMPYTDAVIHEIQRFINLVPLNLPHAVTRDTHFRQYVIPKVSSQCFSEKSSSSTSSFFQF</sequence>
<reference evidence="14" key="1">
    <citation type="submission" date="2019-06" db="EMBL/GenBank/DDBJ databases">
        <title>G10K-VGP Goodes thornscrub tortoise genome, primary haplotype.</title>
        <authorList>
            <person name="Murphy B."/>
            <person name="Edwards T."/>
            <person name="Rhie A."/>
            <person name="Koren S."/>
            <person name="Phillippy A."/>
            <person name="Fedrigo O."/>
            <person name="Haase B."/>
            <person name="Mountcastle J."/>
            <person name="Lewin H."/>
            <person name="Damas J."/>
            <person name="Howe K."/>
            <person name="Formenti G."/>
            <person name="Myers G."/>
            <person name="Durbin R."/>
            <person name="Jarvis E.D."/>
        </authorList>
    </citation>
    <scope>NUCLEOTIDE SEQUENCE [LARGE SCALE GENOMIC DNA]</scope>
</reference>
<keyword evidence="12" id="KW-0503">Monooxygenase</keyword>
<dbReference type="FunFam" id="1.10.630.10:FF:000238">
    <property type="entry name" value="Cytochrome P450 2A6"/>
    <property type="match status" value="1"/>
</dbReference>
<evidence type="ECO:0000256" key="12">
    <source>
        <dbReference type="ARBA" id="ARBA00023033"/>
    </source>
</evidence>
<dbReference type="SUPFAM" id="SSF48264">
    <property type="entry name" value="Cytochrome P450"/>
    <property type="match status" value="1"/>
</dbReference>
<keyword evidence="9" id="KW-0492">Microsome</keyword>
<dbReference type="PANTHER" id="PTHR24300:SF356">
    <property type="entry name" value="CYTOCHROME P450 2E1"/>
    <property type="match status" value="1"/>
</dbReference>
<evidence type="ECO:0000256" key="3">
    <source>
        <dbReference type="ARBA" id="ARBA00004406"/>
    </source>
</evidence>
<evidence type="ECO:0000256" key="1">
    <source>
        <dbReference type="ARBA" id="ARBA00001971"/>
    </source>
</evidence>
<reference evidence="14" key="3">
    <citation type="submission" date="2025-09" db="UniProtKB">
        <authorList>
            <consortium name="Ensembl"/>
        </authorList>
    </citation>
    <scope>IDENTIFICATION</scope>
</reference>
<dbReference type="Proteomes" id="UP000694390">
    <property type="component" value="Chromosome 7"/>
</dbReference>
<dbReference type="Gene3D" id="1.10.630.10">
    <property type="entry name" value="Cytochrome P450"/>
    <property type="match status" value="1"/>
</dbReference>
<dbReference type="InterPro" id="IPR036396">
    <property type="entry name" value="Cyt_P450_sf"/>
</dbReference>
<dbReference type="InterPro" id="IPR001128">
    <property type="entry name" value="Cyt_P450"/>
</dbReference>
<dbReference type="GO" id="GO:0005789">
    <property type="term" value="C:endoplasmic reticulum membrane"/>
    <property type="evidence" value="ECO:0007669"/>
    <property type="project" value="UniProtKB-SubCell"/>
</dbReference>
<evidence type="ECO:0000313" key="14">
    <source>
        <dbReference type="Ensembl" id="ENSGEVP00005012571.1"/>
    </source>
</evidence>
<dbReference type="GO" id="GO:0005506">
    <property type="term" value="F:iron ion binding"/>
    <property type="evidence" value="ECO:0007669"/>
    <property type="project" value="InterPro"/>
</dbReference>
<evidence type="ECO:0000256" key="11">
    <source>
        <dbReference type="ARBA" id="ARBA00023004"/>
    </source>
</evidence>
<organism evidence="14 15">
    <name type="scientific">Gopherus evgoodei</name>
    <name type="common">Goodes thornscrub tortoise</name>
    <dbReference type="NCBI Taxonomy" id="1825980"/>
    <lineage>
        <taxon>Eukaryota</taxon>
        <taxon>Metazoa</taxon>
        <taxon>Chordata</taxon>
        <taxon>Craniata</taxon>
        <taxon>Vertebrata</taxon>
        <taxon>Euteleostomi</taxon>
        <taxon>Archelosauria</taxon>
        <taxon>Testudinata</taxon>
        <taxon>Testudines</taxon>
        <taxon>Cryptodira</taxon>
        <taxon>Durocryptodira</taxon>
        <taxon>Testudinoidea</taxon>
        <taxon>Testudinidae</taxon>
        <taxon>Gopherus</taxon>
    </lineage>
</organism>
<dbReference type="GO" id="GO:0008392">
    <property type="term" value="F:arachidonate epoxygenase activity"/>
    <property type="evidence" value="ECO:0007669"/>
    <property type="project" value="TreeGrafter"/>
</dbReference>
<dbReference type="GeneTree" id="ENSGT00940000155736"/>
<dbReference type="GO" id="GO:0020037">
    <property type="term" value="F:heme binding"/>
    <property type="evidence" value="ECO:0007669"/>
    <property type="project" value="InterPro"/>
</dbReference>
<dbReference type="Pfam" id="PF00067">
    <property type="entry name" value="p450"/>
    <property type="match status" value="1"/>
</dbReference>
<evidence type="ECO:0000313" key="15">
    <source>
        <dbReference type="Proteomes" id="UP000694390"/>
    </source>
</evidence>
<evidence type="ECO:0000256" key="5">
    <source>
        <dbReference type="ARBA" id="ARBA00012109"/>
    </source>
</evidence>
<dbReference type="GO" id="GO:0019373">
    <property type="term" value="P:epoxygenase P450 pathway"/>
    <property type="evidence" value="ECO:0007669"/>
    <property type="project" value="TreeGrafter"/>
</dbReference>
<keyword evidence="13" id="KW-0472">Membrane</keyword>
<keyword evidence="15" id="KW-1185">Reference proteome</keyword>
<dbReference type="Ensembl" id="ENSGEVT00005013163.1">
    <property type="protein sequence ID" value="ENSGEVP00005012571.1"/>
    <property type="gene ID" value="ENSGEVG00005008271.1"/>
</dbReference>
<dbReference type="AlphaFoldDB" id="A0A8C4W8Z4"/>
<proteinExistence type="inferred from homology"/>
<keyword evidence="10" id="KW-0560">Oxidoreductase</keyword>
<dbReference type="InterPro" id="IPR002401">
    <property type="entry name" value="Cyt_P450_E_grp-I"/>
</dbReference>
<dbReference type="InterPro" id="IPR050182">
    <property type="entry name" value="Cytochrome_P450_fam2"/>
</dbReference>
<evidence type="ECO:0000256" key="2">
    <source>
        <dbReference type="ARBA" id="ARBA00004174"/>
    </source>
</evidence>
<comment type="similarity">
    <text evidence="4">Belongs to the cytochrome P450 family.</text>
</comment>